<keyword evidence="2 7" id="KW-0560">Oxidoreductase</keyword>
<dbReference type="FunFam" id="3.40.605.10:FF:000037">
    <property type="entry name" value="NADP-dependent fatty aldehyde dehydrogenase"/>
    <property type="match status" value="1"/>
</dbReference>
<dbReference type="PANTHER" id="PTHR43353">
    <property type="entry name" value="SUCCINATE-SEMIALDEHYDE DEHYDROGENASE, MITOCHONDRIAL"/>
    <property type="match status" value="1"/>
</dbReference>
<dbReference type="GO" id="GO:0047533">
    <property type="term" value="F:2,5-dioxovalerate dehydrogenase (NADP+) activity"/>
    <property type="evidence" value="ECO:0007669"/>
    <property type="project" value="UniProtKB-EC"/>
</dbReference>
<comment type="caution">
    <text evidence="7">The sequence shown here is derived from an EMBL/GenBank/DDBJ whole genome shotgun (WGS) entry which is preliminary data.</text>
</comment>
<gene>
    <name evidence="7" type="ORF">FHR23_002666</name>
</gene>
<name>A0A840Z165_9SPHN</name>
<comment type="catalytic activity">
    <reaction evidence="4">
        <text>2,5-dioxopentanoate + NADP(+) + H2O = 2-oxoglutarate + NADPH + 2 H(+)</text>
        <dbReference type="Rhea" id="RHEA:11296"/>
        <dbReference type="ChEBI" id="CHEBI:15377"/>
        <dbReference type="ChEBI" id="CHEBI:15378"/>
        <dbReference type="ChEBI" id="CHEBI:16810"/>
        <dbReference type="ChEBI" id="CHEBI:57783"/>
        <dbReference type="ChEBI" id="CHEBI:58136"/>
        <dbReference type="ChEBI" id="CHEBI:58349"/>
        <dbReference type="EC" id="1.2.1.26"/>
    </reaction>
</comment>
<sequence>MDGSFLIGSHAVSGGETFQAFDPATNEALDTDFAVSTVEHVAQACALADDAFDSFRDLDPEARATFLDTVADEIEATDGLVERAMAESGLPEARLTGERGRTCGQLRLFAKLLRQGRWANVVVDNAMPDRKPLPRADLRQRRIAVGPVAVFGASNFPLAFSVAGGDTASAFAAGCPVVCKGHPAHPGTSVLVGRAIQAAVKKCGLHEGVFSLIQGPANELGAALVRDPRIKAVGFTGSRGGGLALVEIAQNRPEPIPVYAEMSSINPVLLFPAALAARGEAMGKAYVGSLTMGSGQFCTNPGVVVGLDSPDLDSFAQTAADALVEAQPQVMLTSGIHANYDKGVELLSGQSSVETLARGAEGTGCNRGRAALFTTTGKAFIDNPELAHEVFGAASIIVKCQSFEEVRQVLAGMEGQLTITLQLDDADQEEAAKLLPLMERKAGRILANGWPTGVEVSYAMVHGGPFPATSDPRTTSVGTAAIERFLRPVCYQDLPDALLPKPVKHGNPLGLPRTVDGEQE</sequence>
<feature type="domain" description="Aldehyde dehydrogenase" evidence="6">
    <location>
        <begin position="15"/>
        <end position="411"/>
    </location>
</feature>
<evidence type="ECO:0000256" key="4">
    <source>
        <dbReference type="ARBA" id="ARBA00051918"/>
    </source>
</evidence>
<comment type="catalytic activity">
    <reaction evidence="3">
        <text>2,5-dioxopentanoate + NAD(+) + H2O = 2-oxoglutarate + NADH + 2 H(+)</text>
        <dbReference type="Rhea" id="RHEA:47152"/>
        <dbReference type="ChEBI" id="CHEBI:15377"/>
        <dbReference type="ChEBI" id="CHEBI:15378"/>
        <dbReference type="ChEBI" id="CHEBI:16810"/>
        <dbReference type="ChEBI" id="CHEBI:57540"/>
        <dbReference type="ChEBI" id="CHEBI:57945"/>
        <dbReference type="ChEBI" id="CHEBI:58136"/>
    </reaction>
</comment>
<evidence type="ECO:0000256" key="3">
    <source>
        <dbReference type="ARBA" id="ARBA00050769"/>
    </source>
</evidence>
<dbReference type="CDD" id="cd07129">
    <property type="entry name" value="ALDH_KGSADH"/>
    <property type="match status" value="1"/>
</dbReference>
<dbReference type="RefSeq" id="WP_184004843.1">
    <property type="nucleotide sequence ID" value="NZ_BAABIF010000030.1"/>
</dbReference>
<dbReference type="InterPro" id="IPR016163">
    <property type="entry name" value="Ald_DH_C"/>
</dbReference>
<keyword evidence="8" id="KW-1185">Reference proteome</keyword>
<dbReference type="Pfam" id="PF00171">
    <property type="entry name" value="Aldedh"/>
    <property type="match status" value="1"/>
</dbReference>
<comment type="similarity">
    <text evidence="1">Belongs to the aldehyde dehydrogenase family.</text>
</comment>
<dbReference type="EMBL" id="JACIJI010000005">
    <property type="protein sequence ID" value="MBB5719718.1"/>
    <property type="molecule type" value="Genomic_DNA"/>
</dbReference>
<dbReference type="Gene3D" id="3.40.309.10">
    <property type="entry name" value="Aldehyde Dehydrogenase, Chain A, domain 2"/>
    <property type="match status" value="1"/>
</dbReference>
<evidence type="ECO:0000256" key="5">
    <source>
        <dbReference type="ARBA" id="ARBA00067023"/>
    </source>
</evidence>
<dbReference type="Gene3D" id="3.40.605.10">
    <property type="entry name" value="Aldehyde Dehydrogenase, Chain A, domain 1"/>
    <property type="match status" value="1"/>
</dbReference>
<evidence type="ECO:0000256" key="2">
    <source>
        <dbReference type="ARBA" id="ARBA00023002"/>
    </source>
</evidence>
<evidence type="ECO:0000313" key="8">
    <source>
        <dbReference type="Proteomes" id="UP000554342"/>
    </source>
</evidence>
<dbReference type="InterPro" id="IPR044151">
    <property type="entry name" value="ALDH_KGSADH"/>
</dbReference>
<dbReference type="Proteomes" id="UP000554342">
    <property type="component" value="Unassembled WGS sequence"/>
</dbReference>
<protein>
    <recommendedName>
        <fullName evidence="5">2,5-dioxovalerate dehydrogenase</fullName>
        <ecNumber evidence="5">1.2.1.26</ecNumber>
    </recommendedName>
</protein>
<organism evidence="7 8">
    <name type="scientific">Stakelama sediminis</name>
    <dbReference type="NCBI Taxonomy" id="463200"/>
    <lineage>
        <taxon>Bacteria</taxon>
        <taxon>Pseudomonadati</taxon>
        <taxon>Pseudomonadota</taxon>
        <taxon>Alphaproteobacteria</taxon>
        <taxon>Sphingomonadales</taxon>
        <taxon>Sphingomonadaceae</taxon>
        <taxon>Stakelama</taxon>
    </lineage>
</organism>
<accession>A0A840Z165</accession>
<dbReference type="AlphaFoldDB" id="A0A840Z165"/>
<dbReference type="InterPro" id="IPR050740">
    <property type="entry name" value="Aldehyde_DH_Superfamily"/>
</dbReference>
<evidence type="ECO:0000256" key="1">
    <source>
        <dbReference type="ARBA" id="ARBA00009986"/>
    </source>
</evidence>
<proteinExistence type="inferred from homology"/>
<dbReference type="InterPro" id="IPR016161">
    <property type="entry name" value="Ald_DH/histidinol_DH"/>
</dbReference>
<dbReference type="InterPro" id="IPR015590">
    <property type="entry name" value="Aldehyde_DH_dom"/>
</dbReference>
<reference evidence="7 8" key="1">
    <citation type="submission" date="2020-08" db="EMBL/GenBank/DDBJ databases">
        <title>Genomic Encyclopedia of Type Strains, Phase IV (KMG-IV): sequencing the most valuable type-strain genomes for metagenomic binning, comparative biology and taxonomic classification.</title>
        <authorList>
            <person name="Goeker M."/>
        </authorList>
    </citation>
    <scope>NUCLEOTIDE SEQUENCE [LARGE SCALE GENOMIC DNA]</scope>
    <source>
        <strain evidence="7 8">DSM 27203</strain>
    </source>
</reference>
<dbReference type="InterPro" id="IPR016162">
    <property type="entry name" value="Ald_DH_N"/>
</dbReference>
<dbReference type="SUPFAM" id="SSF53720">
    <property type="entry name" value="ALDH-like"/>
    <property type="match status" value="1"/>
</dbReference>
<dbReference type="PANTHER" id="PTHR43353:SF3">
    <property type="entry name" value="ALDEHYDE DEHYDROGENASE-RELATED"/>
    <property type="match status" value="1"/>
</dbReference>
<evidence type="ECO:0000313" key="7">
    <source>
        <dbReference type="EMBL" id="MBB5719718.1"/>
    </source>
</evidence>
<dbReference type="EC" id="1.2.1.26" evidence="5"/>
<evidence type="ECO:0000259" key="6">
    <source>
        <dbReference type="Pfam" id="PF00171"/>
    </source>
</evidence>